<dbReference type="SUPFAM" id="SSF82866">
    <property type="entry name" value="Multidrug efflux transporter AcrB transmembrane domain"/>
    <property type="match status" value="2"/>
</dbReference>
<dbReference type="EMBL" id="JAJOMB010000020">
    <property type="protein sequence ID" value="MCD5315188.1"/>
    <property type="molecule type" value="Genomic_DNA"/>
</dbReference>
<feature type="transmembrane region" description="Helical" evidence="7">
    <location>
        <begin position="552"/>
        <end position="573"/>
    </location>
</feature>
<dbReference type="Pfam" id="PF03176">
    <property type="entry name" value="MMPL"/>
    <property type="match status" value="2"/>
</dbReference>
<feature type="domain" description="SSD" evidence="8">
    <location>
        <begin position="192"/>
        <end position="324"/>
    </location>
</feature>
<keyword evidence="3" id="KW-1003">Cell membrane</keyword>
<dbReference type="InterPro" id="IPR000731">
    <property type="entry name" value="SSD"/>
</dbReference>
<evidence type="ECO:0000256" key="5">
    <source>
        <dbReference type="ARBA" id="ARBA00022989"/>
    </source>
</evidence>
<keyword evidence="5 7" id="KW-1133">Transmembrane helix</keyword>
<evidence type="ECO:0000259" key="8">
    <source>
        <dbReference type="PROSITE" id="PS50156"/>
    </source>
</evidence>
<dbReference type="RefSeq" id="WP_231447989.1">
    <property type="nucleotide sequence ID" value="NZ_JAJOMB010000020.1"/>
</dbReference>
<dbReference type="Proteomes" id="UP001138997">
    <property type="component" value="Unassembled WGS sequence"/>
</dbReference>
<protein>
    <submittedName>
        <fullName evidence="9">MMPL family transporter</fullName>
    </submittedName>
</protein>
<evidence type="ECO:0000256" key="7">
    <source>
        <dbReference type="SAM" id="Phobius"/>
    </source>
</evidence>
<evidence type="ECO:0000313" key="9">
    <source>
        <dbReference type="EMBL" id="MCD5315188.1"/>
    </source>
</evidence>
<feature type="transmembrane region" description="Helical" evidence="7">
    <location>
        <begin position="357"/>
        <end position="375"/>
    </location>
</feature>
<evidence type="ECO:0000256" key="2">
    <source>
        <dbReference type="ARBA" id="ARBA00010157"/>
    </source>
</evidence>
<comment type="subcellular location">
    <subcellularLocation>
        <location evidence="1">Cell membrane</location>
        <topology evidence="1">Multi-pass membrane protein</topology>
    </subcellularLocation>
</comment>
<feature type="transmembrane region" description="Helical" evidence="7">
    <location>
        <begin position="265"/>
        <end position="297"/>
    </location>
</feature>
<comment type="similarity">
    <text evidence="2">Belongs to the resistance-nodulation-cell division (RND) (TC 2.A.6) family. MmpL subfamily.</text>
</comment>
<feature type="transmembrane region" description="Helical" evidence="7">
    <location>
        <begin position="630"/>
        <end position="652"/>
    </location>
</feature>
<feature type="transmembrane region" description="Helical" evidence="7">
    <location>
        <begin position="226"/>
        <end position="244"/>
    </location>
</feature>
<feature type="transmembrane region" description="Helical" evidence="7">
    <location>
        <begin position="585"/>
        <end position="609"/>
    </location>
</feature>
<evidence type="ECO:0000256" key="1">
    <source>
        <dbReference type="ARBA" id="ARBA00004651"/>
    </source>
</evidence>
<dbReference type="Gene3D" id="1.20.1640.10">
    <property type="entry name" value="Multidrug efflux transporter AcrB transmembrane domain"/>
    <property type="match status" value="2"/>
</dbReference>
<evidence type="ECO:0000313" key="10">
    <source>
        <dbReference type="Proteomes" id="UP001138997"/>
    </source>
</evidence>
<evidence type="ECO:0000256" key="4">
    <source>
        <dbReference type="ARBA" id="ARBA00022692"/>
    </source>
</evidence>
<reference evidence="9" key="1">
    <citation type="submission" date="2021-11" db="EMBL/GenBank/DDBJ databases">
        <title>Streptomyces corallinus and Kineosporia corallina sp. nov., two new coral-derived marine actinobacteria.</title>
        <authorList>
            <person name="Buangrab K."/>
            <person name="Sutthacheep M."/>
            <person name="Yeemin T."/>
            <person name="Harunari E."/>
            <person name="Igarashi Y."/>
            <person name="Sripreechasak P."/>
            <person name="Kanchanasin P."/>
            <person name="Tanasupawat S."/>
            <person name="Phongsopitanun W."/>
        </authorList>
    </citation>
    <scope>NUCLEOTIDE SEQUENCE</scope>
    <source>
        <strain evidence="9">JCM 31032</strain>
    </source>
</reference>
<accession>A0A9X1NJ95</accession>
<gene>
    <name evidence="9" type="ORF">LR394_30210</name>
</gene>
<evidence type="ECO:0000256" key="6">
    <source>
        <dbReference type="ARBA" id="ARBA00023136"/>
    </source>
</evidence>
<proteinExistence type="inferred from homology"/>
<dbReference type="InterPro" id="IPR050545">
    <property type="entry name" value="Mycobact_MmpL"/>
</dbReference>
<name>A0A9X1NJ95_9ACTN</name>
<keyword evidence="10" id="KW-1185">Reference proteome</keyword>
<feature type="transmembrane region" description="Helical" evidence="7">
    <location>
        <begin position="202"/>
        <end position="220"/>
    </location>
</feature>
<dbReference type="InterPro" id="IPR004869">
    <property type="entry name" value="MMPL_dom"/>
</dbReference>
<feature type="transmembrane region" description="Helical" evidence="7">
    <location>
        <begin position="175"/>
        <end position="195"/>
    </location>
</feature>
<keyword evidence="6 7" id="KW-0472">Membrane</keyword>
<feature type="transmembrane region" description="Helical" evidence="7">
    <location>
        <begin position="521"/>
        <end position="540"/>
    </location>
</feature>
<comment type="caution">
    <text evidence="9">The sequence shown here is derived from an EMBL/GenBank/DDBJ whole genome shotgun (WGS) entry which is preliminary data.</text>
</comment>
<keyword evidence="4 7" id="KW-0812">Transmembrane</keyword>
<dbReference type="PROSITE" id="PS50156">
    <property type="entry name" value="SSD"/>
    <property type="match status" value="1"/>
</dbReference>
<dbReference type="PANTHER" id="PTHR33406">
    <property type="entry name" value="MEMBRANE PROTEIN MJ1562-RELATED"/>
    <property type="match status" value="1"/>
</dbReference>
<evidence type="ECO:0000256" key="3">
    <source>
        <dbReference type="ARBA" id="ARBA00022475"/>
    </source>
</evidence>
<sequence>MAWHLFRLGSWSFRHRRLVAGFWIALLAVVGFAAAGSSGQTNGNFTLSGMESTDAFELIKERSPETSPDGATARLVIEGEALTSEAHQALIGQALEIAKSPGVQGIADPFSSGTITEDGTVAYATISYRELAADLGEPDKIALEDAKALLEAGGLEAHIGGDALSEEMHATTAEVVGIAVALVVLVITFGSLVAAGMPLITALIGVGIGALGITALTSVIELSSVTPALGTMLGLAVGIDYALFIMSRYQQEVRQGRPLAEAAGVAVGTAGSAVIFAGLTVIIALLGLSITGIGFLIQMGVAGAAMVALAVLIALTLLPAALGFAGHRVIRGRRDPVKREGPPAGQRWVQAVSRFKVGALVLGVALAAVISLPVAKMELALPDDATFPAGSDRRLAYDTISENFGPGANGPLLVVVDTAGSADQAGAVSAVQEKLSTLDVAALIPPVTSDTPQAQEAFQQQLDAVNLASFTVVPRTGPADADTKALVETIRDAVAGTDATVMVTGTTAVGVDISQELLDIFPLYLLVVVGLAFVLLVLVFRSILVPLKAALGFLLSVGVALGAVVAVFQWGWLNEVIGLDVTTPVLFILPLLLTGVLFGLAMDYEVFIVTRMREAHVHGTEARQAVIDGFAHSARVVTAAAIIMFGVFAGFALSDDIIIKTIGFGLAVGVLADAFLVRMLIVPAVMAIVGERIWWLPARLERALPNLDVEGEALVHRLNQPAEPVTV</sequence>
<feature type="transmembrane region" description="Helical" evidence="7">
    <location>
        <begin position="303"/>
        <end position="325"/>
    </location>
</feature>
<dbReference type="GO" id="GO:0005886">
    <property type="term" value="C:plasma membrane"/>
    <property type="evidence" value="ECO:0007669"/>
    <property type="project" value="UniProtKB-SubCell"/>
</dbReference>
<feature type="transmembrane region" description="Helical" evidence="7">
    <location>
        <begin position="664"/>
        <end position="689"/>
    </location>
</feature>
<organism evidence="9 10">
    <name type="scientific">Kineosporia babensis</name>
    <dbReference type="NCBI Taxonomy" id="499548"/>
    <lineage>
        <taxon>Bacteria</taxon>
        <taxon>Bacillati</taxon>
        <taxon>Actinomycetota</taxon>
        <taxon>Actinomycetes</taxon>
        <taxon>Kineosporiales</taxon>
        <taxon>Kineosporiaceae</taxon>
        <taxon>Kineosporia</taxon>
    </lineage>
</organism>
<dbReference type="PANTHER" id="PTHR33406:SF11">
    <property type="entry name" value="MEMBRANE PROTEIN SCO6666-RELATED"/>
    <property type="match status" value="1"/>
</dbReference>
<dbReference type="AlphaFoldDB" id="A0A9X1NJ95"/>